<organism evidence="1 2">
    <name type="scientific">Paraburkholderia aspalathi</name>
    <dbReference type="NCBI Taxonomy" id="1324617"/>
    <lineage>
        <taxon>Bacteria</taxon>
        <taxon>Pseudomonadati</taxon>
        <taxon>Pseudomonadota</taxon>
        <taxon>Betaproteobacteria</taxon>
        <taxon>Burkholderiales</taxon>
        <taxon>Burkholderiaceae</taxon>
        <taxon>Paraburkholderia</taxon>
    </lineage>
</organism>
<accession>A0A1I7ERJ0</accession>
<dbReference type="AlphaFoldDB" id="A0A1I7ERJ0"/>
<dbReference type="Proteomes" id="UP000198844">
    <property type="component" value="Unassembled WGS sequence"/>
</dbReference>
<evidence type="ECO:0000313" key="1">
    <source>
        <dbReference type="EMBL" id="SFU26520.1"/>
    </source>
</evidence>
<dbReference type="RefSeq" id="WP_093647319.1">
    <property type="nucleotide sequence ID" value="NZ_FPBH01000057.1"/>
</dbReference>
<dbReference type="EMBL" id="FPBH01000057">
    <property type="protein sequence ID" value="SFU26520.1"/>
    <property type="molecule type" value="Genomic_DNA"/>
</dbReference>
<evidence type="ECO:0000313" key="2">
    <source>
        <dbReference type="Proteomes" id="UP000198844"/>
    </source>
</evidence>
<reference evidence="1 2" key="1">
    <citation type="submission" date="2016-10" db="EMBL/GenBank/DDBJ databases">
        <authorList>
            <person name="de Groot N.N."/>
        </authorList>
    </citation>
    <scope>NUCLEOTIDE SEQUENCE [LARGE SCALE GENOMIC DNA]</scope>
    <source>
        <strain evidence="1 2">LMG 27731</strain>
    </source>
</reference>
<sequence length="147" mass="16467">MGKQDVHVLSSDIFVKFGPVDYVARIVRISLPVIVSERDTHGSTDLQWGTYVLDRISTTLHGFVIDAMNLTSRLLLNQTCLLEIDEDVTTCIPMTRKAKKLSMRISSSSQEAGSQFPMSDATLPTVGYGALCRKFCLYEQLTEEFQK</sequence>
<protein>
    <submittedName>
        <fullName evidence="1">Uncharacterized protein</fullName>
    </submittedName>
</protein>
<name>A0A1I7ERJ0_9BURK</name>
<proteinExistence type="predicted"/>
<gene>
    <name evidence="1" type="ORF">SAMN05192563_105731</name>
</gene>